<dbReference type="Proteomes" id="UP000800094">
    <property type="component" value="Unassembled WGS sequence"/>
</dbReference>
<dbReference type="EMBL" id="ML987191">
    <property type="protein sequence ID" value="KAF2252739.1"/>
    <property type="molecule type" value="Genomic_DNA"/>
</dbReference>
<dbReference type="RefSeq" id="XP_033687743.1">
    <property type="nucleotide sequence ID" value="XM_033828008.1"/>
</dbReference>
<dbReference type="GeneID" id="54581338"/>
<name>A0A6A6IR01_9PLEO</name>
<dbReference type="InterPro" id="IPR010730">
    <property type="entry name" value="HET"/>
</dbReference>
<evidence type="ECO:0000313" key="3">
    <source>
        <dbReference type="Proteomes" id="UP000800094"/>
    </source>
</evidence>
<evidence type="ECO:0000259" key="1">
    <source>
        <dbReference type="Pfam" id="PF06985"/>
    </source>
</evidence>
<dbReference type="OrthoDB" id="2157530at2759"/>
<evidence type="ECO:0000313" key="2">
    <source>
        <dbReference type="EMBL" id="KAF2252739.1"/>
    </source>
</evidence>
<dbReference type="Pfam" id="PF06985">
    <property type="entry name" value="HET"/>
    <property type="match status" value="1"/>
</dbReference>
<reference evidence="2" key="1">
    <citation type="journal article" date="2020" name="Stud. Mycol.">
        <title>101 Dothideomycetes genomes: a test case for predicting lifestyles and emergence of pathogens.</title>
        <authorList>
            <person name="Haridas S."/>
            <person name="Albert R."/>
            <person name="Binder M."/>
            <person name="Bloem J."/>
            <person name="Labutti K."/>
            <person name="Salamov A."/>
            <person name="Andreopoulos B."/>
            <person name="Baker S."/>
            <person name="Barry K."/>
            <person name="Bills G."/>
            <person name="Bluhm B."/>
            <person name="Cannon C."/>
            <person name="Castanera R."/>
            <person name="Culley D."/>
            <person name="Daum C."/>
            <person name="Ezra D."/>
            <person name="Gonzalez J."/>
            <person name="Henrissat B."/>
            <person name="Kuo A."/>
            <person name="Liang C."/>
            <person name="Lipzen A."/>
            <person name="Lutzoni F."/>
            <person name="Magnuson J."/>
            <person name="Mondo S."/>
            <person name="Nolan M."/>
            <person name="Ohm R."/>
            <person name="Pangilinan J."/>
            <person name="Park H.-J."/>
            <person name="Ramirez L."/>
            <person name="Alfaro M."/>
            <person name="Sun H."/>
            <person name="Tritt A."/>
            <person name="Yoshinaga Y."/>
            <person name="Zwiers L.-H."/>
            <person name="Turgeon B."/>
            <person name="Goodwin S."/>
            <person name="Spatafora J."/>
            <person name="Crous P."/>
            <person name="Grigoriev I."/>
        </authorList>
    </citation>
    <scope>NUCLEOTIDE SEQUENCE</scope>
    <source>
        <strain evidence="2">CBS 122368</strain>
    </source>
</reference>
<proteinExistence type="predicted"/>
<keyword evidence="3" id="KW-1185">Reference proteome</keyword>
<dbReference type="InterPro" id="IPR052895">
    <property type="entry name" value="HetReg/Transcr_Mod"/>
</dbReference>
<dbReference type="PANTHER" id="PTHR24148">
    <property type="entry name" value="ANKYRIN REPEAT DOMAIN-CONTAINING PROTEIN 39 HOMOLOG-RELATED"/>
    <property type="match status" value="1"/>
</dbReference>
<gene>
    <name evidence="2" type="ORF">BU26DRAFT_515201</name>
</gene>
<organism evidence="2 3">
    <name type="scientific">Trematosphaeria pertusa</name>
    <dbReference type="NCBI Taxonomy" id="390896"/>
    <lineage>
        <taxon>Eukaryota</taxon>
        <taxon>Fungi</taxon>
        <taxon>Dikarya</taxon>
        <taxon>Ascomycota</taxon>
        <taxon>Pezizomycotina</taxon>
        <taxon>Dothideomycetes</taxon>
        <taxon>Pleosporomycetidae</taxon>
        <taxon>Pleosporales</taxon>
        <taxon>Massarineae</taxon>
        <taxon>Trematosphaeriaceae</taxon>
        <taxon>Trematosphaeria</taxon>
    </lineage>
</organism>
<protein>
    <recommendedName>
        <fullName evidence="1">Heterokaryon incompatibility domain-containing protein</fullName>
    </recommendedName>
</protein>
<dbReference type="AlphaFoldDB" id="A0A6A6IR01"/>
<accession>A0A6A6IR01</accession>
<sequence>MELWGVAEGFLGCPALRVCQWIDRTGCRQPQPQSSFHMVDLISEEAALGRWPRRLLHVPSLTSYEWQPGNIYGSVKEPEYNAITYTWGRWKLQDQPSPKRPDVAALPIAGITWSIPRVDPAHFTAHQLEQALKKTAGLQPLHAQWQARKRVDFVWLDVACIDQRASEPSSAAEIGRQAAIFRGAQNACVWYTTLEMVTMVRTMAAFMNLSETDDPSIAEDVVRFLSDPWFTSLWTLQEAFLRPNAFLLDKDGELLEWPPCTGIKGSPALLDVLDWGSRWSSMSTEEGLVDNSYSRAIQLIDQRGFKPLASFNAMATWEAALQRTSTVPEDRIYGIQQIFGFRLGKSSLDANPGRHYTLGELEDEFGLALMMEYPILSQFHGFTQPTPRDKRWRMNLSSTMPSGAGDYDNSLPALLGDDQPRCRFSVEHSATERRPVWWHGPTASLSELIEACARVARGGAVGDTFFAFLDVLEELPTSAEFQVPGGHFPEGQLQKRLQEWLIDHFRPGEVEVLLLGPSDGIHCSYKLGVLIRKYGDGEWFRIGMCLWDAMEMPMSDESSPELDFLAGEGRGWTQRVGVYGYLEAFSK</sequence>
<dbReference type="PANTHER" id="PTHR24148:SF64">
    <property type="entry name" value="HETEROKARYON INCOMPATIBILITY DOMAIN-CONTAINING PROTEIN"/>
    <property type="match status" value="1"/>
</dbReference>
<feature type="domain" description="Heterokaryon incompatibility" evidence="1">
    <location>
        <begin position="80"/>
        <end position="238"/>
    </location>
</feature>